<sequence>MSAITLVLAVALTIARYHIVDSNTPIACVDDVIIGFSAAIGTCAMLFEFGTALWLEDSGSSRYFFLAQLFLILSVALIALLGLMSLILSTVAVNYTALGSCLEHWDKPLAGDTLKECWTHGLPSALDRAQLALDIVSVLSTVVLFIVFPRPTPSNRNGPTRDTIANVVIVMNLMGMLGSIIIKSTIRQSIRTAEPFLEVAYLTVAVGEQNLSISTTNVLPIAVTMHRRSAARRNTASIPLQELSLGRSSDESRDSWSESGSTIRGWRQQGSHDI</sequence>
<evidence type="ECO:0000313" key="1">
    <source>
        <dbReference type="EMBL" id="KAI6088885.1"/>
    </source>
</evidence>
<dbReference type="Proteomes" id="UP001497680">
    <property type="component" value="Unassembled WGS sequence"/>
</dbReference>
<dbReference type="EMBL" id="MU394298">
    <property type="protein sequence ID" value="KAI6088885.1"/>
    <property type="molecule type" value="Genomic_DNA"/>
</dbReference>
<name>A0ACC0D944_9PEZI</name>
<protein>
    <submittedName>
        <fullName evidence="1">Uncharacterized protein</fullName>
    </submittedName>
</protein>
<accession>A0ACC0D944</accession>
<proteinExistence type="predicted"/>
<gene>
    <name evidence="1" type="ORF">F4821DRAFT_257378</name>
</gene>
<comment type="caution">
    <text evidence="1">The sequence shown here is derived from an EMBL/GenBank/DDBJ whole genome shotgun (WGS) entry which is preliminary data.</text>
</comment>
<evidence type="ECO:0000313" key="2">
    <source>
        <dbReference type="Proteomes" id="UP001497680"/>
    </source>
</evidence>
<reference evidence="1 2" key="1">
    <citation type="journal article" date="2022" name="New Phytol.">
        <title>Ecological generalism drives hyperdiversity of secondary metabolite gene clusters in xylarialean endophytes.</title>
        <authorList>
            <person name="Franco M.E.E."/>
            <person name="Wisecaver J.H."/>
            <person name="Arnold A.E."/>
            <person name="Ju Y.M."/>
            <person name="Slot J.C."/>
            <person name="Ahrendt S."/>
            <person name="Moore L.P."/>
            <person name="Eastman K.E."/>
            <person name="Scott K."/>
            <person name="Konkel Z."/>
            <person name="Mondo S.J."/>
            <person name="Kuo A."/>
            <person name="Hayes R.D."/>
            <person name="Haridas S."/>
            <person name="Andreopoulos B."/>
            <person name="Riley R."/>
            <person name="LaButti K."/>
            <person name="Pangilinan J."/>
            <person name="Lipzen A."/>
            <person name="Amirebrahimi M."/>
            <person name="Yan J."/>
            <person name="Adam C."/>
            <person name="Keymanesh K."/>
            <person name="Ng V."/>
            <person name="Louie K."/>
            <person name="Northen T."/>
            <person name="Drula E."/>
            <person name="Henrissat B."/>
            <person name="Hsieh H.M."/>
            <person name="Youens-Clark K."/>
            <person name="Lutzoni F."/>
            <person name="Miadlikowska J."/>
            <person name="Eastwood D.C."/>
            <person name="Hamelin R.C."/>
            <person name="Grigoriev I.V."/>
            <person name="U'Ren J.M."/>
        </authorList>
    </citation>
    <scope>NUCLEOTIDE SEQUENCE [LARGE SCALE GENOMIC DNA]</scope>
    <source>
        <strain evidence="1 2">ER1909</strain>
    </source>
</reference>
<keyword evidence="2" id="KW-1185">Reference proteome</keyword>
<organism evidence="1 2">
    <name type="scientific">Hypoxylon rubiginosum</name>
    <dbReference type="NCBI Taxonomy" id="110542"/>
    <lineage>
        <taxon>Eukaryota</taxon>
        <taxon>Fungi</taxon>
        <taxon>Dikarya</taxon>
        <taxon>Ascomycota</taxon>
        <taxon>Pezizomycotina</taxon>
        <taxon>Sordariomycetes</taxon>
        <taxon>Xylariomycetidae</taxon>
        <taxon>Xylariales</taxon>
        <taxon>Hypoxylaceae</taxon>
        <taxon>Hypoxylon</taxon>
    </lineage>
</organism>